<dbReference type="SUPFAM" id="SSF52540">
    <property type="entry name" value="P-loop containing nucleoside triphosphate hydrolases"/>
    <property type="match status" value="1"/>
</dbReference>
<dbReference type="Pfam" id="PF00005">
    <property type="entry name" value="ABC_tran"/>
    <property type="match status" value="1"/>
</dbReference>
<dbReference type="EMBL" id="WVTD01000002">
    <property type="protein sequence ID" value="MYL96978.1"/>
    <property type="molecule type" value="Genomic_DNA"/>
</dbReference>
<dbReference type="RefSeq" id="WP_160984712.1">
    <property type="nucleotide sequence ID" value="NZ_WVTD01000002.1"/>
</dbReference>
<dbReference type="SMART" id="SM00382">
    <property type="entry name" value="AAA"/>
    <property type="match status" value="1"/>
</dbReference>
<dbReference type="InterPro" id="IPR017871">
    <property type="entry name" value="ABC_transporter-like_CS"/>
</dbReference>
<dbReference type="GO" id="GO:0016887">
    <property type="term" value="F:ATP hydrolysis activity"/>
    <property type="evidence" value="ECO:0007669"/>
    <property type="project" value="InterPro"/>
</dbReference>
<dbReference type="InterPro" id="IPR003593">
    <property type="entry name" value="AAA+_ATPase"/>
</dbReference>
<dbReference type="InterPro" id="IPR003439">
    <property type="entry name" value="ABC_transporter-like_ATP-bd"/>
</dbReference>
<evidence type="ECO:0000259" key="3">
    <source>
        <dbReference type="PROSITE" id="PS50893"/>
    </source>
</evidence>
<dbReference type="AlphaFoldDB" id="A0A7X4GE79"/>
<keyword evidence="5" id="KW-1185">Reference proteome</keyword>
<evidence type="ECO:0000256" key="2">
    <source>
        <dbReference type="ARBA" id="ARBA00022840"/>
    </source>
</evidence>
<dbReference type="InterPro" id="IPR050334">
    <property type="entry name" value="Molybdenum_import_ModC"/>
</dbReference>
<gene>
    <name evidence="4" type="ORF">GR702_04205</name>
</gene>
<evidence type="ECO:0000256" key="1">
    <source>
        <dbReference type="ARBA" id="ARBA00022741"/>
    </source>
</evidence>
<keyword evidence="1" id="KW-0547">Nucleotide-binding</keyword>
<dbReference type="PROSITE" id="PS00211">
    <property type="entry name" value="ABC_TRANSPORTER_1"/>
    <property type="match status" value="1"/>
</dbReference>
<reference evidence="4 5" key="1">
    <citation type="submission" date="2019-12" db="EMBL/GenBank/DDBJ databases">
        <authorList>
            <person name="Feng G."/>
            <person name="Zhu H."/>
        </authorList>
    </citation>
    <scope>NUCLEOTIDE SEQUENCE [LARGE SCALE GENOMIC DNA]</scope>
    <source>
        <strain evidence="4 5">FGD1</strain>
    </source>
</reference>
<dbReference type="Gene3D" id="3.40.50.300">
    <property type="entry name" value="P-loop containing nucleotide triphosphate hydrolases"/>
    <property type="match status" value="1"/>
</dbReference>
<keyword evidence="2 4" id="KW-0067">ATP-binding</keyword>
<dbReference type="GO" id="GO:0005524">
    <property type="term" value="F:ATP binding"/>
    <property type="evidence" value="ECO:0007669"/>
    <property type="project" value="UniProtKB-KW"/>
</dbReference>
<evidence type="ECO:0000313" key="5">
    <source>
        <dbReference type="Proteomes" id="UP000465810"/>
    </source>
</evidence>
<proteinExistence type="predicted"/>
<organism evidence="4 5">
    <name type="scientific">Novosphingobium silvae</name>
    <dbReference type="NCBI Taxonomy" id="2692619"/>
    <lineage>
        <taxon>Bacteria</taxon>
        <taxon>Pseudomonadati</taxon>
        <taxon>Pseudomonadota</taxon>
        <taxon>Alphaproteobacteria</taxon>
        <taxon>Sphingomonadales</taxon>
        <taxon>Sphingomonadaceae</taxon>
        <taxon>Novosphingobium</taxon>
    </lineage>
</organism>
<dbReference type="PANTHER" id="PTHR43514">
    <property type="entry name" value="ABC TRANSPORTER I FAMILY MEMBER 10"/>
    <property type="match status" value="1"/>
</dbReference>
<dbReference type="Proteomes" id="UP000465810">
    <property type="component" value="Unassembled WGS sequence"/>
</dbReference>
<dbReference type="InterPro" id="IPR027417">
    <property type="entry name" value="P-loop_NTPase"/>
</dbReference>
<dbReference type="PROSITE" id="PS50893">
    <property type="entry name" value="ABC_TRANSPORTER_2"/>
    <property type="match status" value="1"/>
</dbReference>
<protein>
    <submittedName>
        <fullName evidence="4">ATP-binding cassette domain-containing protein</fullName>
    </submittedName>
</protein>
<dbReference type="PANTHER" id="PTHR43514:SF4">
    <property type="entry name" value="ABC TRANSPORTER I FAMILY MEMBER 10"/>
    <property type="match status" value="1"/>
</dbReference>
<name>A0A7X4GE79_9SPHN</name>
<feature type="domain" description="ABC transporter" evidence="3">
    <location>
        <begin position="3"/>
        <end position="210"/>
    </location>
</feature>
<comment type="caution">
    <text evidence="4">The sequence shown here is derived from an EMBL/GenBank/DDBJ whole genome shotgun (WGS) entry which is preliminary data.</text>
</comment>
<sequence>MSFEIDVVLRRGTLSLSYSFTSGPGLTALFGPSGAGKTSLLDAVAGLVRPSKGRICVAGTPLYDRSAAIDLSPEQRRCGYVFQDLRLFPHLTVRSNLEFGMRRAAGGQRALAWDHTLELLGIAALLDRMPATLSGGEAQRVAIGRALLSTPAFLLMDEPLASVDVARRGEVLTLIERIRDELRLPILYVSHDRAEVERLAETIVNVPAPAP</sequence>
<evidence type="ECO:0000313" key="4">
    <source>
        <dbReference type="EMBL" id="MYL96978.1"/>
    </source>
</evidence>
<accession>A0A7X4GE79</accession>